<dbReference type="Gene3D" id="1.10.10.10">
    <property type="entry name" value="Winged helix-like DNA-binding domain superfamily/Winged helix DNA-binding domain"/>
    <property type="match status" value="1"/>
</dbReference>
<evidence type="ECO:0000256" key="2">
    <source>
        <dbReference type="ARBA" id="ARBA00023125"/>
    </source>
</evidence>
<keyword evidence="1" id="KW-0805">Transcription regulation</keyword>
<keyword evidence="2" id="KW-0238">DNA-binding</keyword>
<dbReference type="InterPro" id="IPR011991">
    <property type="entry name" value="ArsR-like_HTH"/>
</dbReference>
<feature type="domain" description="HTH arsR-type" evidence="4">
    <location>
        <begin position="17"/>
        <end position="112"/>
    </location>
</feature>
<proteinExistence type="predicted"/>
<gene>
    <name evidence="5" type="ORF">SLNWT_3235</name>
</gene>
<organism evidence="5 6">
    <name type="scientific">Streptomyces albus (strain ATCC 21838 / DSM 41398 / FERM P-419 / JCM 4703 / NBRC 107858)</name>
    <dbReference type="NCBI Taxonomy" id="1081613"/>
    <lineage>
        <taxon>Bacteria</taxon>
        <taxon>Bacillati</taxon>
        <taxon>Actinomycetota</taxon>
        <taxon>Actinomycetes</taxon>
        <taxon>Kitasatosporales</taxon>
        <taxon>Streptomycetaceae</taxon>
        <taxon>Streptomyces</taxon>
    </lineage>
</organism>
<evidence type="ECO:0000313" key="6">
    <source>
        <dbReference type="Proteomes" id="UP000031523"/>
    </source>
</evidence>
<protein>
    <submittedName>
        <fullName evidence="5">Transcription regulator ArsR</fullName>
    </submittedName>
</protein>
<dbReference type="PRINTS" id="PR00778">
    <property type="entry name" value="HTHARSR"/>
</dbReference>
<dbReference type="NCBIfam" id="NF033788">
    <property type="entry name" value="HTH_metalloreg"/>
    <property type="match status" value="1"/>
</dbReference>
<dbReference type="CDD" id="cd00090">
    <property type="entry name" value="HTH_ARSR"/>
    <property type="match status" value="1"/>
</dbReference>
<evidence type="ECO:0000256" key="3">
    <source>
        <dbReference type="ARBA" id="ARBA00023163"/>
    </source>
</evidence>
<evidence type="ECO:0000313" key="5">
    <source>
        <dbReference type="EMBL" id="AJE83611.1"/>
    </source>
</evidence>
<dbReference type="PANTHER" id="PTHR33154">
    <property type="entry name" value="TRANSCRIPTIONAL REGULATOR, ARSR FAMILY"/>
    <property type="match status" value="1"/>
</dbReference>
<dbReference type="InterPro" id="IPR036390">
    <property type="entry name" value="WH_DNA-bd_sf"/>
</dbReference>
<dbReference type="InterPro" id="IPR036388">
    <property type="entry name" value="WH-like_DNA-bd_sf"/>
</dbReference>
<dbReference type="InterPro" id="IPR001845">
    <property type="entry name" value="HTH_ArsR_DNA-bd_dom"/>
</dbReference>
<evidence type="ECO:0000259" key="4">
    <source>
        <dbReference type="PROSITE" id="PS50987"/>
    </source>
</evidence>
<dbReference type="EMBL" id="CP010519">
    <property type="protein sequence ID" value="AJE83611.1"/>
    <property type="molecule type" value="Genomic_DNA"/>
</dbReference>
<accession>A0A0B5EYA5</accession>
<dbReference type="GO" id="GO:0003700">
    <property type="term" value="F:DNA-binding transcription factor activity"/>
    <property type="evidence" value="ECO:0007669"/>
    <property type="project" value="InterPro"/>
</dbReference>
<dbReference type="KEGG" id="sals:SLNWT_3235"/>
<keyword evidence="3" id="KW-0804">Transcription</keyword>
<dbReference type="PANTHER" id="PTHR33154:SF18">
    <property type="entry name" value="ARSENICAL RESISTANCE OPERON REPRESSOR"/>
    <property type="match status" value="1"/>
</dbReference>
<name>A0A0B5EYA5_STRA4</name>
<dbReference type="AlphaFoldDB" id="A0A0B5EYA5"/>
<keyword evidence="6" id="KW-1185">Reference proteome</keyword>
<dbReference type="PROSITE" id="PS50987">
    <property type="entry name" value="HTH_ARSR_2"/>
    <property type="match status" value="1"/>
</dbReference>
<reference evidence="5 6" key="1">
    <citation type="submission" date="2015-01" db="EMBL/GenBank/DDBJ databases">
        <title>Enhanced salinomycin production by adjusting the supply of polyketide extender units in Streptomyce albus DSM 41398.</title>
        <authorList>
            <person name="Lu C."/>
        </authorList>
    </citation>
    <scope>NUCLEOTIDE SEQUENCE [LARGE SCALE GENOMIC DNA]</scope>
    <source>
        <strain evidence="6">ATCC 21838 / DSM 41398 / FERM P-419 / JCM 4703 / NBRC 107858</strain>
    </source>
</reference>
<dbReference type="SUPFAM" id="SSF46785">
    <property type="entry name" value="Winged helix' DNA-binding domain"/>
    <property type="match status" value="1"/>
</dbReference>
<dbReference type="Pfam" id="PF01022">
    <property type="entry name" value="HTH_5"/>
    <property type="match status" value="1"/>
</dbReference>
<dbReference type="Proteomes" id="UP000031523">
    <property type="component" value="Chromosome"/>
</dbReference>
<dbReference type="InterPro" id="IPR051081">
    <property type="entry name" value="HTH_MetalResp_TranReg"/>
</dbReference>
<evidence type="ECO:0000256" key="1">
    <source>
        <dbReference type="ARBA" id="ARBA00023015"/>
    </source>
</evidence>
<sequence length="113" mass="12158">MCEKGAGLGCDGACLELSAADMVWWSQVFKTLGDPVRLQLLVGLAERAGAEAAVCELADVGVSAATVSHHLKRLRCVGLIESRREGRLVYYRLGEGVRAALMHILHQRSRVGA</sequence>
<dbReference type="GO" id="GO:0003677">
    <property type="term" value="F:DNA binding"/>
    <property type="evidence" value="ECO:0007669"/>
    <property type="project" value="UniProtKB-KW"/>
</dbReference>
<dbReference type="SMART" id="SM00418">
    <property type="entry name" value="HTH_ARSR"/>
    <property type="match status" value="1"/>
</dbReference>